<reference evidence="2 3" key="1">
    <citation type="submission" date="2015-11" db="EMBL/GenBank/DDBJ databases">
        <title>Genomic analysis of 38 Legionella species identifies large and diverse effector repertoires.</title>
        <authorList>
            <person name="Burstein D."/>
            <person name="Amaro F."/>
            <person name="Zusman T."/>
            <person name="Lifshitz Z."/>
            <person name="Cohen O."/>
            <person name="Gilbert J.A."/>
            <person name="Pupko T."/>
            <person name="Shuman H.A."/>
            <person name="Segal G."/>
        </authorList>
    </citation>
    <scope>NUCLEOTIDE SEQUENCE [LARGE SCALE GENOMIC DNA]</scope>
    <source>
        <strain evidence="2 3">ATCC 49505</strain>
    </source>
</reference>
<dbReference type="OrthoDB" id="2489132at2"/>
<feature type="transmembrane region" description="Helical" evidence="1">
    <location>
        <begin position="320"/>
        <end position="341"/>
    </location>
</feature>
<proteinExistence type="predicted"/>
<dbReference type="EMBL" id="LNYK01000034">
    <property type="protein sequence ID" value="KTD19587.1"/>
    <property type="molecule type" value="Genomic_DNA"/>
</dbReference>
<dbReference type="Proteomes" id="UP000054997">
    <property type="component" value="Unassembled WGS sequence"/>
</dbReference>
<keyword evidence="3" id="KW-1185">Reference proteome</keyword>
<evidence type="ECO:0000313" key="2">
    <source>
        <dbReference type="EMBL" id="KTD19587.1"/>
    </source>
</evidence>
<comment type="caution">
    <text evidence="2">The sequence shown here is derived from an EMBL/GenBank/DDBJ whole genome shotgun (WGS) entry which is preliminary data.</text>
</comment>
<feature type="transmembrane region" description="Helical" evidence="1">
    <location>
        <begin position="287"/>
        <end position="308"/>
    </location>
</feature>
<sequence length="396" mass="45521">MPTGTAPKKKEINAWVASIGVSLLLLLLLAMMWYIIGNRYQPSVNQVSNEDELAQTIAAYQEKFSSLSPSQSITVIPTGIFIQSFEFISAQTVQVSGYVWQKILKSDLQNGITPGVTFPESKTGSSMQLAYEFDYDKFKLIGWHFYGVLLLQNFNYSRYPFDIQSIWIRMWPKDFFKHVLLVPDFASYKSTKPGEIFGLEEDIVKHGFEFLESYFDMPVMHYDTNFGFSSLLAQRNSLELYFNIIVKRELLNAFIVHLLPIVAIWCILFALTMIITDDKQMAFRVGLSTTQVFIALGGTIFSVILMNAGLRTTYTDQPVLYLEFFYLITYIVIMLVSYDAYMITTRHQIPQALRRNLLPKTLFWPVILASIVIITAVEFFIFPDDITHWHHGANLK</sequence>
<keyword evidence="1" id="KW-0812">Transmembrane</keyword>
<dbReference type="PATRIC" id="fig|45068.5.peg.2358"/>
<feature type="transmembrane region" description="Helical" evidence="1">
    <location>
        <begin position="362"/>
        <end position="382"/>
    </location>
</feature>
<evidence type="ECO:0000313" key="3">
    <source>
        <dbReference type="Proteomes" id="UP000054997"/>
    </source>
</evidence>
<evidence type="ECO:0000256" key="1">
    <source>
        <dbReference type="SAM" id="Phobius"/>
    </source>
</evidence>
<organism evidence="2 3">
    <name type="scientific">Legionella londiniensis</name>
    <dbReference type="NCBI Taxonomy" id="45068"/>
    <lineage>
        <taxon>Bacteria</taxon>
        <taxon>Pseudomonadati</taxon>
        <taxon>Pseudomonadota</taxon>
        <taxon>Gammaproteobacteria</taxon>
        <taxon>Legionellales</taxon>
        <taxon>Legionellaceae</taxon>
        <taxon>Legionella</taxon>
    </lineage>
</organism>
<name>A0A0W0VHJ6_9GAMM</name>
<gene>
    <name evidence="2" type="ORF">Llon_2167</name>
</gene>
<keyword evidence="1" id="KW-0472">Membrane</keyword>
<dbReference type="RefSeq" id="WP_058530139.1">
    <property type="nucleotide sequence ID" value="NZ_CAAAHZ010000002.1"/>
</dbReference>
<feature type="transmembrane region" description="Helical" evidence="1">
    <location>
        <begin position="12"/>
        <end position="36"/>
    </location>
</feature>
<protein>
    <submittedName>
        <fullName evidence="2">Uncharacterized protein</fullName>
    </submittedName>
</protein>
<accession>A0A0W0VHJ6</accession>
<dbReference type="AlphaFoldDB" id="A0A0W0VHJ6"/>
<feature type="transmembrane region" description="Helical" evidence="1">
    <location>
        <begin position="254"/>
        <end position="275"/>
    </location>
</feature>
<keyword evidence="1" id="KW-1133">Transmembrane helix</keyword>
<dbReference type="STRING" id="45068.Llon_2167"/>